<dbReference type="EMBL" id="BGZK01000074">
    <property type="protein sequence ID" value="GBP15764.1"/>
    <property type="molecule type" value="Genomic_DNA"/>
</dbReference>
<dbReference type="AlphaFoldDB" id="A0A4C1TP79"/>
<protein>
    <submittedName>
        <fullName evidence="2">Uncharacterized protein</fullName>
    </submittedName>
</protein>
<gene>
    <name evidence="2" type="ORF">EVAR_93946_1</name>
</gene>
<organism evidence="2 3">
    <name type="scientific">Eumeta variegata</name>
    <name type="common">Bagworm moth</name>
    <name type="synonym">Eumeta japonica</name>
    <dbReference type="NCBI Taxonomy" id="151549"/>
    <lineage>
        <taxon>Eukaryota</taxon>
        <taxon>Metazoa</taxon>
        <taxon>Ecdysozoa</taxon>
        <taxon>Arthropoda</taxon>
        <taxon>Hexapoda</taxon>
        <taxon>Insecta</taxon>
        <taxon>Pterygota</taxon>
        <taxon>Neoptera</taxon>
        <taxon>Endopterygota</taxon>
        <taxon>Lepidoptera</taxon>
        <taxon>Glossata</taxon>
        <taxon>Ditrysia</taxon>
        <taxon>Tineoidea</taxon>
        <taxon>Psychidae</taxon>
        <taxon>Oiketicinae</taxon>
        <taxon>Eumeta</taxon>
    </lineage>
</organism>
<sequence>MISRTGVLCGHFVSASTSPRSIPDAGDRFRPESESGRISRNGPTENGPPGAPRADYANIPQYVKLISPDRASRDMYSITGDIPPRERETASDEGRRRSNKNRSEGNRVLAYAPRGGARFDVFS</sequence>
<reference evidence="2 3" key="1">
    <citation type="journal article" date="2019" name="Commun. Biol.">
        <title>The bagworm genome reveals a unique fibroin gene that provides high tensile strength.</title>
        <authorList>
            <person name="Kono N."/>
            <person name="Nakamura H."/>
            <person name="Ohtoshi R."/>
            <person name="Tomita M."/>
            <person name="Numata K."/>
            <person name="Arakawa K."/>
        </authorList>
    </citation>
    <scope>NUCLEOTIDE SEQUENCE [LARGE SCALE GENOMIC DNA]</scope>
</reference>
<comment type="caution">
    <text evidence="2">The sequence shown here is derived from an EMBL/GenBank/DDBJ whole genome shotgun (WGS) entry which is preliminary data.</text>
</comment>
<evidence type="ECO:0000313" key="2">
    <source>
        <dbReference type="EMBL" id="GBP15764.1"/>
    </source>
</evidence>
<proteinExistence type="predicted"/>
<keyword evidence="3" id="KW-1185">Reference proteome</keyword>
<feature type="compositionally biased region" description="Basic and acidic residues" evidence="1">
    <location>
        <begin position="25"/>
        <end position="37"/>
    </location>
</feature>
<accession>A0A4C1TP79</accession>
<dbReference type="Proteomes" id="UP000299102">
    <property type="component" value="Unassembled WGS sequence"/>
</dbReference>
<evidence type="ECO:0000313" key="3">
    <source>
        <dbReference type="Proteomes" id="UP000299102"/>
    </source>
</evidence>
<feature type="region of interest" description="Disordered" evidence="1">
    <location>
        <begin position="13"/>
        <end position="111"/>
    </location>
</feature>
<name>A0A4C1TP79_EUMVA</name>
<evidence type="ECO:0000256" key="1">
    <source>
        <dbReference type="SAM" id="MobiDB-lite"/>
    </source>
</evidence>
<feature type="compositionally biased region" description="Basic and acidic residues" evidence="1">
    <location>
        <begin position="83"/>
        <end position="105"/>
    </location>
</feature>